<dbReference type="KEGG" id="bmur:ABE28_017280"/>
<evidence type="ECO:0000313" key="1">
    <source>
        <dbReference type="EMBL" id="AOH56118.1"/>
    </source>
</evidence>
<dbReference type="AlphaFoldDB" id="A0A1B3XSC5"/>
<protein>
    <submittedName>
        <fullName evidence="1">Uncharacterized protein</fullName>
    </submittedName>
</protein>
<keyword evidence="2" id="KW-1185">Reference proteome</keyword>
<accession>A0A1B3XSC5</accession>
<dbReference type="EMBL" id="CP017080">
    <property type="protein sequence ID" value="AOH56118.1"/>
    <property type="molecule type" value="Genomic_DNA"/>
</dbReference>
<sequence length="254" mass="28058">MNFKKGTVVFMSFILLLGTILISLPSKTSATSEIPVGDESLTIIKETDKKFEYILSIDGNKIRYIEITELLEDGSIVIHTKSYNEETNDLLQDFETIIKDEKITDQEIYKNEEMPEPNIENNFQSIMPFASTSSNKSLVSVLNISYKKNYSTKKGTATYAKSGTKTAKLSSKTFDTHARGVDSIRGVENGTLAGWLIAAFTGGGLTAGKIISLQTLKTVIKNVAGPVAVVANAWALGQWLYHYNTISYNFSKIK</sequence>
<proteinExistence type="predicted"/>
<dbReference type="RefSeq" id="WP_064466029.1">
    <property type="nucleotide sequence ID" value="NZ_CP017080.1"/>
</dbReference>
<name>A0A1B3XSC5_9BACI</name>
<dbReference type="Proteomes" id="UP000077926">
    <property type="component" value="Chromosome"/>
</dbReference>
<dbReference type="OrthoDB" id="9997099at2"/>
<reference evidence="1 2" key="1">
    <citation type="submission" date="2016-08" db="EMBL/GenBank/DDBJ databases">
        <title>Complete genome sequence of Bacillus muralis G25-68, a strain with toxicity to nematodes.</title>
        <authorList>
            <person name="Zheng Z."/>
        </authorList>
    </citation>
    <scope>NUCLEOTIDE SEQUENCE [LARGE SCALE GENOMIC DNA]</scope>
    <source>
        <strain evidence="1 2">G25-68</strain>
    </source>
</reference>
<evidence type="ECO:0000313" key="2">
    <source>
        <dbReference type="Proteomes" id="UP000077926"/>
    </source>
</evidence>
<organism evidence="1 2">
    <name type="scientific">Peribacillus muralis</name>
    <dbReference type="NCBI Taxonomy" id="264697"/>
    <lineage>
        <taxon>Bacteria</taxon>
        <taxon>Bacillati</taxon>
        <taxon>Bacillota</taxon>
        <taxon>Bacilli</taxon>
        <taxon>Bacillales</taxon>
        <taxon>Bacillaceae</taxon>
        <taxon>Peribacillus</taxon>
    </lineage>
</organism>
<gene>
    <name evidence="1" type="ORF">ABE28_017280</name>
</gene>